<dbReference type="GO" id="GO:0016887">
    <property type="term" value="F:ATP hydrolysis activity"/>
    <property type="evidence" value="ECO:0007669"/>
    <property type="project" value="InterPro"/>
</dbReference>
<reference evidence="1" key="2">
    <citation type="submission" date="2025-08" db="UniProtKB">
        <authorList>
            <consortium name="Ensembl"/>
        </authorList>
    </citation>
    <scope>IDENTIFICATION</scope>
</reference>
<evidence type="ECO:0000313" key="2">
    <source>
        <dbReference type="Proteomes" id="UP000314982"/>
    </source>
</evidence>
<sequence length="154" mass="18114">YNLCRDLGVHGFLVEGILVTDQSVSIPYQYLVYSSKQAKYEYEYIDSTHPTRRRCLSVKTKLLDEEGAWHQYDDIICTSPSKDVSKRIIQGREIAGKIMLQTIFELLHSWNDIQLNSFMKRLIQFEQIYRKPSLYAGTNKNMKKQETNKDVSYF</sequence>
<protein>
    <submittedName>
        <fullName evidence="1">Uncharacterized protein</fullName>
    </submittedName>
</protein>
<name>A0A4W5L1I8_9TELE</name>
<evidence type="ECO:0000313" key="1">
    <source>
        <dbReference type="Ensembl" id="ENSHHUP00000017969.1"/>
    </source>
</evidence>
<dbReference type="GO" id="GO:0004842">
    <property type="term" value="F:ubiquitin-protein transferase activity"/>
    <property type="evidence" value="ECO:0007669"/>
    <property type="project" value="InterPro"/>
</dbReference>
<reference evidence="2" key="1">
    <citation type="submission" date="2018-06" db="EMBL/GenBank/DDBJ databases">
        <title>Genome assembly of Danube salmon.</title>
        <authorList>
            <person name="Macqueen D.J."/>
            <person name="Gundappa M.K."/>
        </authorList>
    </citation>
    <scope>NUCLEOTIDE SEQUENCE [LARGE SCALE GENOMIC DNA]</scope>
</reference>
<proteinExistence type="predicted"/>
<accession>A0A4W5L1I8</accession>
<dbReference type="Proteomes" id="UP000314982">
    <property type="component" value="Unassembled WGS sequence"/>
</dbReference>
<dbReference type="PANTHER" id="PTHR22605">
    <property type="entry name" value="RZ-TYPE DOMAIN-CONTAINING PROTEIN"/>
    <property type="match status" value="1"/>
</dbReference>
<dbReference type="AlphaFoldDB" id="A0A4W5L1I8"/>
<dbReference type="InterPro" id="IPR031248">
    <property type="entry name" value="RNF213"/>
</dbReference>
<organism evidence="1 2">
    <name type="scientific">Hucho hucho</name>
    <name type="common">huchen</name>
    <dbReference type="NCBI Taxonomy" id="62062"/>
    <lineage>
        <taxon>Eukaryota</taxon>
        <taxon>Metazoa</taxon>
        <taxon>Chordata</taxon>
        <taxon>Craniata</taxon>
        <taxon>Vertebrata</taxon>
        <taxon>Euteleostomi</taxon>
        <taxon>Actinopterygii</taxon>
        <taxon>Neopterygii</taxon>
        <taxon>Teleostei</taxon>
        <taxon>Protacanthopterygii</taxon>
        <taxon>Salmoniformes</taxon>
        <taxon>Salmonidae</taxon>
        <taxon>Salmoninae</taxon>
        <taxon>Hucho</taxon>
    </lineage>
</organism>
<dbReference type="GeneTree" id="ENSGT00940000166332"/>
<reference evidence="1" key="3">
    <citation type="submission" date="2025-09" db="UniProtKB">
        <authorList>
            <consortium name="Ensembl"/>
        </authorList>
    </citation>
    <scope>IDENTIFICATION</scope>
</reference>
<dbReference type="PANTHER" id="PTHR22605:SF16">
    <property type="entry name" value="E3 UBIQUITIN-PROTEIN LIGASE RNF213"/>
    <property type="match status" value="1"/>
</dbReference>
<keyword evidence="2" id="KW-1185">Reference proteome</keyword>
<dbReference type="Ensembl" id="ENSHHUT00000018620.1">
    <property type="protein sequence ID" value="ENSHHUP00000017969.1"/>
    <property type="gene ID" value="ENSHHUG00000011209.1"/>
</dbReference>